<evidence type="ECO:0000256" key="2">
    <source>
        <dbReference type="ARBA" id="ARBA00007532"/>
    </source>
</evidence>
<dbReference type="EMBL" id="BARS01020874">
    <property type="protein sequence ID" value="GAG12257.1"/>
    <property type="molecule type" value="Genomic_DNA"/>
</dbReference>
<sequence length="62" mass="6536">MRDDYDIAIIGSGPGGYVAAIRAAQKGAKVALIEKGRLGGTCLNRGCIPTKALVRDAEVYRD</sequence>
<dbReference type="GO" id="GO:0050660">
    <property type="term" value="F:flavin adenine dinucleotide binding"/>
    <property type="evidence" value="ECO:0007669"/>
    <property type="project" value="TreeGrafter"/>
</dbReference>
<comment type="cofactor">
    <cofactor evidence="1">
        <name>FAD</name>
        <dbReference type="ChEBI" id="CHEBI:57692"/>
    </cofactor>
</comment>
<dbReference type="PRINTS" id="PR00411">
    <property type="entry name" value="PNDRDTASEI"/>
</dbReference>
<dbReference type="InterPro" id="IPR023753">
    <property type="entry name" value="FAD/NAD-binding_dom"/>
</dbReference>
<dbReference type="GO" id="GO:0006103">
    <property type="term" value="P:2-oxoglutarate metabolic process"/>
    <property type="evidence" value="ECO:0007669"/>
    <property type="project" value="TreeGrafter"/>
</dbReference>
<keyword evidence="8" id="KW-0676">Redox-active center</keyword>
<evidence type="ECO:0000256" key="6">
    <source>
        <dbReference type="ARBA" id="ARBA00023027"/>
    </source>
</evidence>
<accession>X0VM31</accession>
<feature type="non-terminal residue" evidence="10">
    <location>
        <position position="62"/>
    </location>
</feature>
<evidence type="ECO:0000256" key="7">
    <source>
        <dbReference type="ARBA" id="ARBA00023157"/>
    </source>
</evidence>
<dbReference type="PANTHER" id="PTHR22912">
    <property type="entry name" value="DISULFIDE OXIDOREDUCTASE"/>
    <property type="match status" value="1"/>
</dbReference>
<evidence type="ECO:0000313" key="10">
    <source>
        <dbReference type="EMBL" id="GAG12257.1"/>
    </source>
</evidence>
<keyword evidence="3" id="KW-0285">Flavoprotein</keyword>
<evidence type="ECO:0000259" key="9">
    <source>
        <dbReference type="Pfam" id="PF07992"/>
    </source>
</evidence>
<dbReference type="InterPro" id="IPR012999">
    <property type="entry name" value="Pyr_OxRdtase_I_AS"/>
</dbReference>
<evidence type="ECO:0000256" key="3">
    <source>
        <dbReference type="ARBA" id="ARBA00022630"/>
    </source>
</evidence>
<reference evidence="10" key="1">
    <citation type="journal article" date="2014" name="Front. Microbiol.">
        <title>High frequency of phylogenetically diverse reductive dehalogenase-homologous genes in deep subseafloor sedimentary metagenomes.</title>
        <authorList>
            <person name="Kawai M."/>
            <person name="Futagami T."/>
            <person name="Toyoda A."/>
            <person name="Takaki Y."/>
            <person name="Nishi S."/>
            <person name="Hori S."/>
            <person name="Arai W."/>
            <person name="Tsubouchi T."/>
            <person name="Morono Y."/>
            <person name="Uchiyama I."/>
            <person name="Ito T."/>
            <person name="Fujiyama A."/>
            <person name="Inagaki F."/>
            <person name="Takami H."/>
        </authorList>
    </citation>
    <scope>NUCLEOTIDE SEQUENCE</scope>
    <source>
        <strain evidence="10">Expedition CK06-06</strain>
    </source>
</reference>
<organism evidence="10">
    <name type="scientific">marine sediment metagenome</name>
    <dbReference type="NCBI Taxonomy" id="412755"/>
    <lineage>
        <taxon>unclassified sequences</taxon>
        <taxon>metagenomes</taxon>
        <taxon>ecological metagenomes</taxon>
    </lineage>
</organism>
<dbReference type="InterPro" id="IPR050151">
    <property type="entry name" value="Class-I_Pyr_Nuc-Dis_Oxidored"/>
</dbReference>
<gene>
    <name evidence="10" type="ORF">S01H1_33612</name>
</gene>
<comment type="caution">
    <text evidence="10">The sequence shown here is derived from an EMBL/GenBank/DDBJ whole genome shotgun (WGS) entry which is preliminary data.</text>
</comment>
<evidence type="ECO:0000256" key="4">
    <source>
        <dbReference type="ARBA" id="ARBA00022827"/>
    </source>
</evidence>
<dbReference type="SUPFAM" id="SSF51905">
    <property type="entry name" value="FAD/NAD(P)-binding domain"/>
    <property type="match status" value="1"/>
</dbReference>
<feature type="domain" description="FAD/NAD(P)-binding" evidence="9">
    <location>
        <begin position="5"/>
        <end position="60"/>
    </location>
</feature>
<evidence type="ECO:0000256" key="5">
    <source>
        <dbReference type="ARBA" id="ARBA00023002"/>
    </source>
</evidence>
<comment type="similarity">
    <text evidence="2">Belongs to the class-I pyridine nucleotide-disulfide oxidoreductase family.</text>
</comment>
<dbReference type="InterPro" id="IPR036188">
    <property type="entry name" value="FAD/NAD-bd_sf"/>
</dbReference>
<keyword evidence="5" id="KW-0560">Oxidoreductase</keyword>
<proteinExistence type="inferred from homology"/>
<dbReference type="Gene3D" id="3.50.50.60">
    <property type="entry name" value="FAD/NAD(P)-binding domain"/>
    <property type="match status" value="1"/>
</dbReference>
<keyword evidence="4" id="KW-0274">FAD</keyword>
<dbReference type="PANTHER" id="PTHR22912:SF217">
    <property type="entry name" value="DIHYDROLIPOYL DEHYDROGENASE"/>
    <property type="match status" value="1"/>
</dbReference>
<evidence type="ECO:0000256" key="1">
    <source>
        <dbReference type="ARBA" id="ARBA00001974"/>
    </source>
</evidence>
<protein>
    <recommendedName>
        <fullName evidence="9">FAD/NAD(P)-binding domain-containing protein</fullName>
    </recommendedName>
</protein>
<evidence type="ECO:0000256" key="8">
    <source>
        <dbReference type="ARBA" id="ARBA00023284"/>
    </source>
</evidence>
<name>X0VM31_9ZZZZ</name>
<dbReference type="AlphaFoldDB" id="X0VM31"/>
<keyword evidence="6" id="KW-0520">NAD</keyword>
<keyword evidence="7" id="KW-1015">Disulfide bond</keyword>
<dbReference type="GO" id="GO:0004148">
    <property type="term" value="F:dihydrolipoyl dehydrogenase (NADH) activity"/>
    <property type="evidence" value="ECO:0007669"/>
    <property type="project" value="TreeGrafter"/>
</dbReference>
<dbReference type="Pfam" id="PF07992">
    <property type="entry name" value="Pyr_redox_2"/>
    <property type="match status" value="1"/>
</dbReference>
<dbReference type="PROSITE" id="PS00076">
    <property type="entry name" value="PYRIDINE_REDOX_1"/>
    <property type="match status" value="1"/>
</dbReference>